<evidence type="ECO:0000313" key="7">
    <source>
        <dbReference type="Proteomes" id="UP000799092"/>
    </source>
</evidence>
<dbReference type="PANTHER" id="PTHR22550">
    <property type="entry name" value="SPORE GERMINATION PROTEIN"/>
    <property type="match status" value="1"/>
</dbReference>
<evidence type="ECO:0000313" key="6">
    <source>
        <dbReference type="EMBL" id="MRH45085.1"/>
    </source>
</evidence>
<dbReference type="GO" id="GO:0009847">
    <property type="term" value="P:spore germination"/>
    <property type="evidence" value="ECO:0007669"/>
    <property type="project" value="UniProtKB-UniRule"/>
</dbReference>
<comment type="caution">
    <text evidence="6">The sequence shown here is derived from an EMBL/GenBank/DDBJ whole genome shotgun (WGS) entry which is preliminary data.</text>
</comment>
<dbReference type="Proteomes" id="UP000799092">
    <property type="component" value="Unassembled WGS sequence"/>
</dbReference>
<keyword evidence="3 4" id="KW-0472">Membrane</keyword>
<evidence type="ECO:0000256" key="4">
    <source>
        <dbReference type="PIRNR" id="PIRNR005690"/>
    </source>
</evidence>
<sequence>MSRFKIFNTLKDNKETVDKISDDNNKSLHKDISKNISEVKQMLGNSFDIVTREIKIGETNSIEAVVIYTDGLVDKDLVHNYVLETLMIDVRKAESEKKINSDQELYNFIKNSTLTTVELKEIDIFPDLYHHLLSGDTIVLLNGFPKGFAVGSRGWEDRGVQEPSSQQVVRGPKDAFTETLRTNTALIRRRIKDPNLWIETQKIGKKTQTDVAIAYINGLVTEDIVLEVKQRLNKIDIDSILESGYIEELIQDEAYTPFPTMYNSERPDSISAGLLEGRVAILVDGTPFVLLVPALFIDFFQSSEDYYQRSDIGSLIRLLRFFAFFLALLTPSAYIALTTFHQEMIPTTLLTSIAAQREGVPFPAFIEALIMEITFEILREAGVRLPRAVGSAISIVGALVLGQAAVEAGIVSATMVIVVSLTAISSFVSPTYNMAISVRMLRFGFMILAATFGLYGIILGLILMVLHLTGLRSFGIPYLSPMAPLAVGEQKDALIRAPLWMQTRRPKLISQKDKIREKTEKPKPTRQ</sequence>
<reference evidence="6" key="1">
    <citation type="submission" date="2019-11" db="EMBL/GenBank/DDBJ databases">
        <authorList>
            <person name="Li J."/>
        </authorList>
    </citation>
    <scope>NUCLEOTIDE SEQUENCE</scope>
    <source>
        <strain evidence="6">B6B</strain>
    </source>
</reference>
<dbReference type="EMBL" id="WJNG01000025">
    <property type="protein sequence ID" value="MRH45085.1"/>
    <property type="molecule type" value="Genomic_DNA"/>
</dbReference>
<evidence type="ECO:0000256" key="5">
    <source>
        <dbReference type="SAM" id="Phobius"/>
    </source>
</evidence>
<dbReference type="InterPro" id="IPR004995">
    <property type="entry name" value="Spore_Ger"/>
</dbReference>
<evidence type="ECO:0000256" key="1">
    <source>
        <dbReference type="ARBA" id="ARBA00004141"/>
    </source>
</evidence>
<dbReference type="AlphaFoldDB" id="A0A6A8DHB2"/>
<comment type="similarity">
    <text evidence="2 4">Belongs to the GerABKA family.</text>
</comment>
<keyword evidence="7" id="KW-1185">Reference proteome</keyword>
<dbReference type="RefSeq" id="WP_153738680.1">
    <property type="nucleotide sequence ID" value="NZ_WJNG01000025.1"/>
</dbReference>
<keyword evidence="5" id="KW-1133">Transmembrane helix</keyword>
<protein>
    <submittedName>
        <fullName evidence="6">Spore germination protein</fullName>
    </submittedName>
</protein>
<gene>
    <name evidence="6" type="ORF">GH741_20805</name>
</gene>
<proteinExistence type="inferred from homology"/>
<dbReference type="Pfam" id="PF03323">
    <property type="entry name" value="GerA"/>
    <property type="match status" value="1"/>
</dbReference>
<accession>A0A6A8DHB2</accession>
<feature type="transmembrane region" description="Helical" evidence="5">
    <location>
        <begin position="440"/>
        <end position="466"/>
    </location>
</feature>
<comment type="subcellular location">
    <subcellularLocation>
        <location evidence="4">Cell membrane</location>
    </subcellularLocation>
    <subcellularLocation>
        <location evidence="1">Membrane</location>
        <topology evidence="1">Multi-pass membrane protein</topology>
    </subcellularLocation>
</comment>
<dbReference type="OrthoDB" id="9772630at2"/>
<feature type="transmembrane region" description="Helical" evidence="5">
    <location>
        <begin position="410"/>
        <end position="428"/>
    </location>
</feature>
<evidence type="ECO:0000256" key="3">
    <source>
        <dbReference type="ARBA" id="ARBA00023136"/>
    </source>
</evidence>
<feature type="transmembrane region" description="Helical" evidence="5">
    <location>
        <begin position="279"/>
        <end position="300"/>
    </location>
</feature>
<dbReference type="PANTHER" id="PTHR22550:SF5">
    <property type="entry name" value="LEUCINE ZIPPER PROTEIN 4"/>
    <property type="match status" value="1"/>
</dbReference>
<dbReference type="InterPro" id="IPR050768">
    <property type="entry name" value="UPF0353/GerABKA_families"/>
</dbReference>
<feature type="transmembrane region" description="Helical" evidence="5">
    <location>
        <begin position="321"/>
        <end position="340"/>
    </location>
</feature>
<keyword evidence="5" id="KW-0812">Transmembrane</keyword>
<dbReference type="PIRSF" id="PIRSF005690">
    <property type="entry name" value="GerBA"/>
    <property type="match status" value="1"/>
</dbReference>
<organism evidence="6 7">
    <name type="scientific">Aquibacillus halophilus</name>
    <dbReference type="NCBI Taxonomy" id="930132"/>
    <lineage>
        <taxon>Bacteria</taxon>
        <taxon>Bacillati</taxon>
        <taxon>Bacillota</taxon>
        <taxon>Bacilli</taxon>
        <taxon>Bacillales</taxon>
        <taxon>Bacillaceae</taxon>
        <taxon>Aquibacillus</taxon>
    </lineage>
</organism>
<name>A0A6A8DHB2_9BACI</name>
<dbReference type="GO" id="GO:0005886">
    <property type="term" value="C:plasma membrane"/>
    <property type="evidence" value="ECO:0007669"/>
    <property type="project" value="UniProtKB-SubCell"/>
</dbReference>
<evidence type="ECO:0000256" key="2">
    <source>
        <dbReference type="ARBA" id="ARBA00005278"/>
    </source>
</evidence>